<comment type="caution">
    <text evidence="3">The sequence shown here is derived from an EMBL/GenBank/DDBJ whole genome shotgun (WGS) entry which is preliminary data.</text>
</comment>
<dbReference type="GO" id="GO:0004177">
    <property type="term" value="F:aminopeptidase activity"/>
    <property type="evidence" value="ECO:0007669"/>
    <property type="project" value="UniProtKB-KW"/>
</dbReference>
<dbReference type="InterPro" id="IPR045175">
    <property type="entry name" value="M28_fam"/>
</dbReference>
<dbReference type="STRING" id="391625.PPSIR1_34223"/>
<dbReference type="Proteomes" id="UP000005801">
    <property type="component" value="Unassembled WGS sequence"/>
</dbReference>
<dbReference type="RefSeq" id="WP_006975381.1">
    <property type="nucleotide sequence ID" value="NZ_ABCS01000090.1"/>
</dbReference>
<dbReference type="Gene3D" id="3.40.630.10">
    <property type="entry name" value="Zn peptidases"/>
    <property type="match status" value="1"/>
</dbReference>
<dbReference type="OrthoDB" id="9778250at2"/>
<dbReference type="PANTHER" id="PTHR12147">
    <property type="entry name" value="METALLOPEPTIDASE M28 FAMILY MEMBER"/>
    <property type="match status" value="1"/>
</dbReference>
<evidence type="ECO:0000256" key="1">
    <source>
        <dbReference type="SAM" id="SignalP"/>
    </source>
</evidence>
<dbReference type="eggNOG" id="COG2234">
    <property type="taxonomic scope" value="Bacteria"/>
</dbReference>
<dbReference type="GO" id="GO:0006508">
    <property type="term" value="P:proteolysis"/>
    <property type="evidence" value="ECO:0007669"/>
    <property type="project" value="InterPro"/>
</dbReference>
<feature type="chain" id="PRO_5002693945" evidence="1">
    <location>
        <begin position="24"/>
        <end position="672"/>
    </location>
</feature>
<dbReference type="InterPro" id="IPR007484">
    <property type="entry name" value="Peptidase_M28"/>
</dbReference>
<reference evidence="3 4" key="1">
    <citation type="submission" date="2007-06" db="EMBL/GenBank/DDBJ databases">
        <authorList>
            <person name="Shimkets L."/>
            <person name="Ferriera S."/>
            <person name="Johnson J."/>
            <person name="Kravitz S."/>
            <person name="Beeson K."/>
            <person name="Sutton G."/>
            <person name="Rogers Y.-H."/>
            <person name="Friedman R."/>
            <person name="Frazier M."/>
            <person name="Venter J.C."/>
        </authorList>
    </citation>
    <scope>NUCLEOTIDE SEQUENCE [LARGE SCALE GENOMIC DNA]</scope>
    <source>
        <strain evidence="3 4">SIR-1</strain>
    </source>
</reference>
<dbReference type="GO" id="GO:0008235">
    <property type="term" value="F:metalloexopeptidase activity"/>
    <property type="evidence" value="ECO:0007669"/>
    <property type="project" value="InterPro"/>
</dbReference>
<evidence type="ECO:0000313" key="3">
    <source>
        <dbReference type="EMBL" id="EDM75488.1"/>
    </source>
</evidence>
<dbReference type="SUPFAM" id="SSF53187">
    <property type="entry name" value="Zn-dependent exopeptidases"/>
    <property type="match status" value="1"/>
</dbReference>
<dbReference type="Pfam" id="PF04389">
    <property type="entry name" value="Peptidase_M28"/>
    <property type="match status" value="1"/>
</dbReference>
<evidence type="ECO:0000259" key="2">
    <source>
        <dbReference type="Pfam" id="PF04389"/>
    </source>
</evidence>
<dbReference type="PANTHER" id="PTHR12147:SF26">
    <property type="entry name" value="PEPTIDASE M28 DOMAIN-CONTAINING PROTEIN"/>
    <property type="match status" value="1"/>
</dbReference>
<sequence length="672" mass="71753">MARSRAFSLVSAVSSLSAVTLVACTVMGVQGCRADAGSADPTVLAAGSGDTLGPKVDSAKMMAAIEHLASDELQGRFTLDPQIEEAAGWIAGHHTALGLVPPPKAESMRVSYGLLIDVEPEGEQRLAVGGKAVDAERFVARGEGRSGEAKGELVFAGYAAQWQPSDQPEVPPIREGVEIPKPTVAGYDDLAGLELQGKVALILDATPNTPDLARLFATMRSIAEDFDAKVGPLREAEDIKGLEALHRDARERLAVLVGGYIDVSKLGDDYWKVEDPKANFDIQMAAMAFMEQAMANPQFNPAEHGLAKKLERLAAAGAVGVVMVRGPRSEPDPGARERDALGDANERELSNHPTVMAEPGPLPLVQLSWREADRLFDIGGERLSEVQAAIDSDYTPRSTPLGVEVDLHTELKETRVDVPNVVAMLPGKTDEIVLIGAHFDHIGNDESGDCRAVVRRGQEPDTVCNGADDNASGTAMIMDLARGFAERAEATGEPLERTLVFAHFSGEELGLLGSRALAENAPFDMDEVVAMVNLDMVGRLGPQGLAVGGIYSSEQWMPLLDEVGNHGMRILYEGGTTTRSDHAHWFRRQTPVLFFFTGVHPDYHRAGDEIDEIDVEGLGSIGQLVSDLVFRLGEGYAIEWGELGPGEGIGRGLPGDDESTIVKVVGADGQPL</sequence>
<feature type="signal peptide" evidence="1">
    <location>
        <begin position="1"/>
        <end position="23"/>
    </location>
</feature>
<keyword evidence="3" id="KW-0645">Protease</keyword>
<keyword evidence="3" id="KW-0031">Aminopeptidase</keyword>
<dbReference type="eggNOG" id="COG0265">
    <property type="taxonomic scope" value="Bacteria"/>
</dbReference>
<evidence type="ECO:0000313" key="4">
    <source>
        <dbReference type="Proteomes" id="UP000005801"/>
    </source>
</evidence>
<accession>A6GF91</accession>
<dbReference type="PROSITE" id="PS51257">
    <property type="entry name" value="PROKAR_LIPOPROTEIN"/>
    <property type="match status" value="1"/>
</dbReference>
<feature type="domain" description="Peptidase M28" evidence="2">
    <location>
        <begin position="420"/>
        <end position="628"/>
    </location>
</feature>
<proteinExistence type="predicted"/>
<dbReference type="EMBL" id="ABCS01000090">
    <property type="protein sequence ID" value="EDM75488.1"/>
    <property type="molecule type" value="Genomic_DNA"/>
</dbReference>
<gene>
    <name evidence="3" type="ORF">PPSIR1_34223</name>
</gene>
<name>A6GF91_9BACT</name>
<keyword evidence="3" id="KW-0378">Hydrolase</keyword>
<organism evidence="3 4">
    <name type="scientific">Plesiocystis pacifica SIR-1</name>
    <dbReference type="NCBI Taxonomy" id="391625"/>
    <lineage>
        <taxon>Bacteria</taxon>
        <taxon>Pseudomonadati</taxon>
        <taxon>Myxococcota</taxon>
        <taxon>Polyangia</taxon>
        <taxon>Nannocystales</taxon>
        <taxon>Nannocystaceae</taxon>
        <taxon>Plesiocystis</taxon>
    </lineage>
</organism>
<protein>
    <submittedName>
        <fullName evidence="3">Probable aminopeptidase</fullName>
    </submittedName>
</protein>
<keyword evidence="4" id="KW-1185">Reference proteome</keyword>
<keyword evidence="1" id="KW-0732">Signal</keyword>
<dbReference type="AlphaFoldDB" id="A6GF91"/>